<reference evidence="1 2" key="1">
    <citation type="journal article" date="2019" name="Mol. Ecol. Resour.">
        <title>Chromosome-level genome assembly of Triplophysa tibetana, a fish adapted to the harsh high-altitude environment of the Tibetan Plateau.</title>
        <authorList>
            <person name="Yang X."/>
            <person name="Liu H."/>
            <person name="Ma Z."/>
            <person name="Zou Y."/>
            <person name="Zou M."/>
            <person name="Mao Y."/>
            <person name="Li X."/>
            <person name="Wang H."/>
            <person name="Chen T."/>
            <person name="Wang W."/>
            <person name="Yang R."/>
        </authorList>
    </citation>
    <scope>NUCLEOTIDE SEQUENCE [LARGE SCALE GENOMIC DNA]</scope>
    <source>
        <strain evidence="1">TTIB1903HZAU</strain>
        <tissue evidence="1">Muscle</tissue>
    </source>
</reference>
<keyword evidence="2" id="KW-1185">Reference proteome</keyword>
<name>A0A5A9N2G4_9TELE</name>
<dbReference type="Proteomes" id="UP000324632">
    <property type="component" value="Chromosome 24"/>
</dbReference>
<organism evidence="1 2">
    <name type="scientific">Triplophysa tibetana</name>
    <dbReference type="NCBI Taxonomy" id="1572043"/>
    <lineage>
        <taxon>Eukaryota</taxon>
        <taxon>Metazoa</taxon>
        <taxon>Chordata</taxon>
        <taxon>Craniata</taxon>
        <taxon>Vertebrata</taxon>
        <taxon>Euteleostomi</taxon>
        <taxon>Actinopterygii</taxon>
        <taxon>Neopterygii</taxon>
        <taxon>Teleostei</taxon>
        <taxon>Ostariophysi</taxon>
        <taxon>Cypriniformes</taxon>
        <taxon>Nemacheilidae</taxon>
        <taxon>Triplophysa</taxon>
    </lineage>
</organism>
<evidence type="ECO:0000313" key="1">
    <source>
        <dbReference type="EMBL" id="KAA0703211.1"/>
    </source>
</evidence>
<sequence>MFFFDDAKWLHAQTAKLKTDTNQFFSKCKLPGVRRDRETEEKRVEERRDRGIMALFPLCVFILTLTCTNFDLVNAARHAVHWNSSNLLNRSRLAVCFGHTFSKGQQEVIDFPEPPFDLLSDSQILKRIQLPNAVEYRCGLNYNQIEHMHCSWGLYYEARHRSCTVTLYLNAVDQTKRTGLGSVLTRGCDAVQLNVFVSSSTRLV</sequence>
<dbReference type="AlphaFoldDB" id="A0A5A9N2G4"/>
<accession>A0A5A9N2G4</accession>
<evidence type="ECO:0000313" key="2">
    <source>
        <dbReference type="Proteomes" id="UP000324632"/>
    </source>
</evidence>
<protein>
    <submittedName>
        <fullName evidence="1">Uncharacterized protein</fullName>
    </submittedName>
</protein>
<proteinExistence type="predicted"/>
<gene>
    <name evidence="1" type="ORF">E1301_Tti006992</name>
</gene>
<comment type="caution">
    <text evidence="1">The sequence shown here is derived from an EMBL/GenBank/DDBJ whole genome shotgun (WGS) entry which is preliminary data.</text>
</comment>
<dbReference type="EMBL" id="SOYY01000024">
    <property type="protein sequence ID" value="KAA0703211.1"/>
    <property type="molecule type" value="Genomic_DNA"/>
</dbReference>